<dbReference type="RefSeq" id="WP_193923164.1">
    <property type="nucleotide sequence ID" value="NZ_JADEXS020000001.1"/>
</dbReference>
<comment type="caution">
    <text evidence="1">The sequence shown here is derived from an EMBL/GenBank/DDBJ whole genome shotgun (WGS) entry which is preliminary data.</text>
</comment>
<protein>
    <recommendedName>
        <fullName evidence="3">Glutathione S-transferase</fullName>
    </recommendedName>
</protein>
<dbReference type="Proteomes" id="UP000622533">
    <property type="component" value="Unassembled WGS sequence"/>
</dbReference>
<reference evidence="1" key="1">
    <citation type="submission" date="2020-10" db="EMBL/GenBank/DDBJ databases">
        <authorList>
            <person name="Castelo-Branco R."/>
            <person name="Eusebio N."/>
            <person name="Adriana R."/>
            <person name="Vieira A."/>
            <person name="Brugerolle De Fraissinette N."/>
            <person name="Rezende De Castro R."/>
            <person name="Schneider M.P."/>
            <person name="Vasconcelos V."/>
            <person name="Leao P.N."/>
        </authorList>
    </citation>
    <scope>NUCLEOTIDE SEQUENCE</scope>
    <source>
        <strain evidence="1">LEGE 12446</strain>
    </source>
</reference>
<gene>
    <name evidence="1" type="ORF">IQ276_31305</name>
</gene>
<proteinExistence type="predicted"/>
<evidence type="ECO:0008006" key="3">
    <source>
        <dbReference type="Google" id="ProtNLM"/>
    </source>
</evidence>
<organism evidence="1 2">
    <name type="scientific">Desmonostoc muscorum LEGE 12446</name>
    <dbReference type="NCBI Taxonomy" id="1828758"/>
    <lineage>
        <taxon>Bacteria</taxon>
        <taxon>Bacillati</taxon>
        <taxon>Cyanobacteriota</taxon>
        <taxon>Cyanophyceae</taxon>
        <taxon>Nostocales</taxon>
        <taxon>Nostocaceae</taxon>
        <taxon>Desmonostoc</taxon>
    </lineage>
</organism>
<dbReference type="AlphaFoldDB" id="A0A8J6ZT03"/>
<keyword evidence="2" id="KW-1185">Reference proteome</keyword>
<evidence type="ECO:0000313" key="2">
    <source>
        <dbReference type="Proteomes" id="UP000622533"/>
    </source>
</evidence>
<evidence type="ECO:0000313" key="1">
    <source>
        <dbReference type="EMBL" id="MBE9026742.1"/>
    </source>
</evidence>
<dbReference type="EMBL" id="JADEXS010000680">
    <property type="protein sequence ID" value="MBE9026742.1"/>
    <property type="molecule type" value="Genomic_DNA"/>
</dbReference>
<name>A0A8J6ZT03_DESMC</name>
<accession>A0A8J6ZT03</accession>
<sequence length="110" mass="12688">MVKVKVKKIVKLLFLFVISATFIFLSSYWGSTVIALPPPEDTPEEILRTQIIIEARSPIDGKFLTAAEYAQLQEQLQAVPPPKLDPKIRDQIFLLRLRKTLLQFFPFLNF</sequence>